<evidence type="ECO:0000256" key="3">
    <source>
        <dbReference type="ARBA" id="ARBA00022989"/>
    </source>
</evidence>
<dbReference type="Proteomes" id="UP000061457">
    <property type="component" value="Chromosome I"/>
</dbReference>
<proteinExistence type="inferred from homology"/>
<dbReference type="PANTHER" id="PTHR36917:SF1">
    <property type="entry name" value="INNER MEMBRANE-SPANNING PROTEIN YCIB"/>
    <property type="match status" value="1"/>
</dbReference>
<comment type="function">
    <text evidence="5">Plays a role in cell envelope biogenesis, maintenance of cell envelope integrity and membrane homeostasis.</text>
</comment>
<feature type="transmembrane region" description="Helical" evidence="5">
    <location>
        <begin position="165"/>
        <end position="184"/>
    </location>
</feature>
<comment type="subcellular location">
    <subcellularLocation>
        <location evidence="5">Cell inner membrane</location>
        <topology evidence="5">Multi-pass membrane protein</topology>
    </subcellularLocation>
</comment>
<dbReference type="GO" id="GO:0005886">
    <property type="term" value="C:plasma membrane"/>
    <property type="evidence" value="ECO:0007669"/>
    <property type="project" value="UniProtKB-SubCell"/>
</dbReference>
<dbReference type="AlphaFoldDB" id="A0A0S2K284"/>
<evidence type="ECO:0000256" key="5">
    <source>
        <dbReference type="HAMAP-Rule" id="MF_00189"/>
    </source>
</evidence>
<name>A0A0S2K284_9GAMM</name>
<keyword evidence="4 5" id="KW-0472">Membrane</keyword>
<accession>A0A0S2K284</accession>
<dbReference type="PANTHER" id="PTHR36917">
    <property type="entry name" value="INTRACELLULAR SEPTATION PROTEIN A-RELATED"/>
    <property type="match status" value="1"/>
</dbReference>
<dbReference type="KEGG" id="pphe:PP2015_1864"/>
<evidence type="ECO:0000313" key="6">
    <source>
        <dbReference type="EMBL" id="ALO42365.1"/>
    </source>
</evidence>
<dbReference type="PATRIC" id="fig|161398.10.peg.1892"/>
<dbReference type="RefSeq" id="WP_058030027.1">
    <property type="nucleotide sequence ID" value="NZ_CP013187.1"/>
</dbReference>
<reference evidence="7" key="1">
    <citation type="submission" date="2015-11" db="EMBL/GenBank/DDBJ databases">
        <authorList>
            <person name="Kim K.M."/>
        </authorList>
    </citation>
    <scope>NUCLEOTIDE SEQUENCE [LARGE SCALE GENOMIC DNA]</scope>
    <source>
        <strain evidence="7">KCTC 12086</strain>
    </source>
</reference>
<evidence type="ECO:0000256" key="1">
    <source>
        <dbReference type="ARBA" id="ARBA00022475"/>
    </source>
</evidence>
<evidence type="ECO:0000313" key="7">
    <source>
        <dbReference type="Proteomes" id="UP000061457"/>
    </source>
</evidence>
<keyword evidence="7" id="KW-1185">Reference proteome</keyword>
<dbReference type="STRING" id="161398.PP2015_1864"/>
<sequence length="198" mass="22830">MAALFEYLPLILFFLVYKLVDIFWATAVLVGISLLQIAYQYFTKGKISTKTWVFCVIALFLGGMTIIFQDEQYIMWKTTAIYGLLAAALVISRFIFNKNLVKTALLSMLKTAAEKQGEKELKVDVPKSVYEKLNTIWFVFLISIAILNLYVAYNFSLDFWVNFKVFGLAIVTFIAVLLTVFRIFEYLPDGFQEQENKK</sequence>
<feature type="transmembrane region" description="Helical" evidence="5">
    <location>
        <begin position="135"/>
        <end position="153"/>
    </location>
</feature>
<keyword evidence="5" id="KW-0997">Cell inner membrane</keyword>
<keyword evidence="2 5" id="KW-0812">Transmembrane</keyword>
<dbReference type="Pfam" id="PF04279">
    <property type="entry name" value="IspA"/>
    <property type="match status" value="1"/>
</dbReference>
<keyword evidence="1 5" id="KW-1003">Cell membrane</keyword>
<feature type="transmembrane region" description="Helical" evidence="5">
    <location>
        <begin position="51"/>
        <end position="68"/>
    </location>
</feature>
<gene>
    <name evidence="5" type="primary">yciB</name>
    <name evidence="6" type="ORF">PP2015_1864</name>
</gene>
<organism evidence="6 7">
    <name type="scientific">Pseudoalteromonas phenolica</name>
    <dbReference type="NCBI Taxonomy" id="161398"/>
    <lineage>
        <taxon>Bacteria</taxon>
        <taxon>Pseudomonadati</taxon>
        <taxon>Pseudomonadota</taxon>
        <taxon>Gammaproteobacteria</taxon>
        <taxon>Alteromonadales</taxon>
        <taxon>Pseudoalteromonadaceae</taxon>
        <taxon>Pseudoalteromonas</taxon>
    </lineage>
</organism>
<evidence type="ECO:0000256" key="4">
    <source>
        <dbReference type="ARBA" id="ARBA00023136"/>
    </source>
</evidence>
<dbReference type="OrthoDB" id="9788219at2"/>
<feature type="transmembrane region" description="Helical" evidence="5">
    <location>
        <begin position="12"/>
        <end position="39"/>
    </location>
</feature>
<protein>
    <recommendedName>
        <fullName evidence="5">Inner membrane-spanning protein YciB</fullName>
    </recommendedName>
</protein>
<dbReference type="InterPro" id="IPR006008">
    <property type="entry name" value="YciB"/>
</dbReference>
<dbReference type="EMBL" id="CP013187">
    <property type="protein sequence ID" value="ALO42365.1"/>
    <property type="molecule type" value="Genomic_DNA"/>
</dbReference>
<evidence type="ECO:0000256" key="2">
    <source>
        <dbReference type="ARBA" id="ARBA00022692"/>
    </source>
</evidence>
<feature type="transmembrane region" description="Helical" evidence="5">
    <location>
        <begin position="74"/>
        <end position="96"/>
    </location>
</feature>
<keyword evidence="3 5" id="KW-1133">Transmembrane helix</keyword>
<comment type="similarity">
    <text evidence="5">Belongs to the YciB family.</text>
</comment>
<dbReference type="HAMAP" id="MF_00189">
    <property type="entry name" value="YciB"/>
    <property type="match status" value="1"/>
</dbReference>